<sequence>MKQSNINFTSLILLLMLAAIVPIILTIDYPDKAILILSDDDLTIT</sequence>
<dbReference type="AlphaFoldDB" id="X1VMI0"/>
<accession>X1VMI0</accession>
<protein>
    <submittedName>
        <fullName evidence="1">Uncharacterized protein</fullName>
    </submittedName>
</protein>
<reference evidence="1" key="1">
    <citation type="journal article" date="2014" name="Front. Microbiol.">
        <title>High frequency of phylogenetically diverse reductive dehalogenase-homologous genes in deep subseafloor sedimentary metagenomes.</title>
        <authorList>
            <person name="Kawai M."/>
            <person name="Futagami T."/>
            <person name="Toyoda A."/>
            <person name="Takaki Y."/>
            <person name="Nishi S."/>
            <person name="Hori S."/>
            <person name="Arai W."/>
            <person name="Tsubouchi T."/>
            <person name="Morono Y."/>
            <person name="Uchiyama I."/>
            <person name="Ito T."/>
            <person name="Fujiyama A."/>
            <person name="Inagaki F."/>
            <person name="Takami H."/>
        </authorList>
    </citation>
    <scope>NUCLEOTIDE SEQUENCE</scope>
    <source>
        <strain evidence="1">Expedition CK06-06</strain>
    </source>
</reference>
<name>X1VMI0_9ZZZZ</name>
<dbReference type="EMBL" id="BARW01036815">
    <property type="protein sequence ID" value="GAJ20787.1"/>
    <property type="molecule type" value="Genomic_DNA"/>
</dbReference>
<gene>
    <name evidence="1" type="ORF">S12H4_57039</name>
</gene>
<organism evidence="1">
    <name type="scientific">marine sediment metagenome</name>
    <dbReference type="NCBI Taxonomy" id="412755"/>
    <lineage>
        <taxon>unclassified sequences</taxon>
        <taxon>metagenomes</taxon>
        <taxon>ecological metagenomes</taxon>
    </lineage>
</organism>
<evidence type="ECO:0000313" key="1">
    <source>
        <dbReference type="EMBL" id="GAJ20787.1"/>
    </source>
</evidence>
<proteinExistence type="predicted"/>
<comment type="caution">
    <text evidence="1">The sequence shown here is derived from an EMBL/GenBank/DDBJ whole genome shotgun (WGS) entry which is preliminary data.</text>
</comment>